<evidence type="ECO:0000313" key="2">
    <source>
        <dbReference type="Proteomes" id="UP001165121"/>
    </source>
</evidence>
<dbReference type="OrthoDB" id="144711at2759"/>
<reference evidence="1" key="1">
    <citation type="submission" date="2023-04" db="EMBL/GenBank/DDBJ databases">
        <title>Phytophthora fragariaefolia NBRC 109709.</title>
        <authorList>
            <person name="Ichikawa N."/>
            <person name="Sato H."/>
            <person name="Tonouchi N."/>
        </authorList>
    </citation>
    <scope>NUCLEOTIDE SEQUENCE</scope>
    <source>
        <strain evidence="1">NBRC 109709</strain>
    </source>
</reference>
<gene>
    <name evidence="1" type="ORF">Pfra01_000190000</name>
</gene>
<proteinExistence type="predicted"/>
<dbReference type="Proteomes" id="UP001165121">
    <property type="component" value="Unassembled WGS sequence"/>
</dbReference>
<sequence length="116" mass="12400">MTVVAAAGLATIPREHLEKPKRTETAATRKCRRGILQEDNIDGNEQAISSSDDYESGAVPDIQADIQACVVNGDPNLMTAGAAECTGLNISIYVRKQKLKKMMTVLAGNRTGRLVG</sequence>
<dbReference type="EMBL" id="BSXT01000147">
    <property type="protein sequence ID" value="GMF19140.1"/>
    <property type="molecule type" value="Genomic_DNA"/>
</dbReference>
<name>A0A9W6TTR5_9STRA</name>
<accession>A0A9W6TTR5</accession>
<comment type="caution">
    <text evidence="1">The sequence shown here is derived from an EMBL/GenBank/DDBJ whole genome shotgun (WGS) entry which is preliminary data.</text>
</comment>
<dbReference type="AlphaFoldDB" id="A0A9W6TTR5"/>
<protein>
    <submittedName>
        <fullName evidence="1">Unnamed protein product</fullName>
    </submittedName>
</protein>
<keyword evidence="2" id="KW-1185">Reference proteome</keyword>
<evidence type="ECO:0000313" key="1">
    <source>
        <dbReference type="EMBL" id="GMF19140.1"/>
    </source>
</evidence>
<organism evidence="1 2">
    <name type="scientific">Phytophthora fragariaefolia</name>
    <dbReference type="NCBI Taxonomy" id="1490495"/>
    <lineage>
        <taxon>Eukaryota</taxon>
        <taxon>Sar</taxon>
        <taxon>Stramenopiles</taxon>
        <taxon>Oomycota</taxon>
        <taxon>Peronosporomycetes</taxon>
        <taxon>Peronosporales</taxon>
        <taxon>Peronosporaceae</taxon>
        <taxon>Phytophthora</taxon>
    </lineage>
</organism>